<dbReference type="EMBL" id="CAIIXF020000007">
    <property type="protein sequence ID" value="CAH1789730.1"/>
    <property type="molecule type" value="Genomic_DNA"/>
</dbReference>
<keyword evidence="2" id="KW-1185">Reference proteome</keyword>
<accession>A0A8J1TVT8</accession>
<dbReference type="Proteomes" id="UP000749559">
    <property type="component" value="Unassembled WGS sequence"/>
</dbReference>
<proteinExistence type="predicted"/>
<dbReference type="AlphaFoldDB" id="A0A8J1TVT8"/>
<dbReference type="InterPro" id="IPR010530">
    <property type="entry name" value="B12D"/>
</dbReference>
<comment type="caution">
    <text evidence="1">The sequence shown here is derived from an EMBL/GenBank/DDBJ whole genome shotgun (WGS) entry which is preliminary data.</text>
</comment>
<name>A0A8J1TVT8_OWEFU</name>
<organism evidence="1 2">
    <name type="scientific">Owenia fusiformis</name>
    <name type="common">Polychaete worm</name>
    <dbReference type="NCBI Taxonomy" id="6347"/>
    <lineage>
        <taxon>Eukaryota</taxon>
        <taxon>Metazoa</taxon>
        <taxon>Spiralia</taxon>
        <taxon>Lophotrochozoa</taxon>
        <taxon>Annelida</taxon>
        <taxon>Polychaeta</taxon>
        <taxon>Sedentaria</taxon>
        <taxon>Canalipalpata</taxon>
        <taxon>Sabellida</taxon>
        <taxon>Oweniida</taxon>
        <taxon>Oweniidae</taxon>
        <taxon>Owenia</taxon>
    </lineage>
</organism>
<dbReference type="Pfam" id="PF06522">
    <property type="entry name" value="B12D"/>
    <property type="match status" value="1"/>
</dbReference>
<evidence type="ECO:0000313" key="2">
    <source>
        <dbReference type="Proteomes" id="UP000749559"/>
    </source>
</evidence>
<sequence length="113" mass="12862">MSKMAMAEQVPNTMKNFGFGLRAMKNHTCLIPLVGIIGFACGMCGTYCLYAMATKPDVRLQKSKKHIPTYEEVEAGEIRKIMEPSPQKYTYDPEILKLRREMGTYKANVYTNE</sequence>
<evidence type="ECO:0000313" key="1">
    <source>
        <dbReference type="EMBL" id="CAH1789730.1"/>
    </source>
</evidence>
<dbReference type="OrthoDB" id="5511684at2759"/>
<protein>
    <submittedName>
        <fullName evidence="1">Uncharacterized protein</fullName>
    </submittedName>
</protein>
<gene>
    <name evidence="1" type="ORF">OFUS_LOCUS15037</name>
</gene>
<reference evidence="1" key="1">
    <citation type="submission" date="2022-03" db="EMBL/GenBank/DDBJ databases">
        <authorList>
            <person name="Martin C."/>
        </authorList>
    </citation>
    <scope>NUCLEOTIDE SEQUENCE</scope>
</reference>